<sequence>MNAASSTAPPVLLPSHQRRLRRASLVFSPLVLKPRPPLSISSSLFGQRRRRPSDPNSSSRGRNLELSIDPSAIAARASAAAGRLRRSSEESLRRFLSAGEEAYHDLRTSVRVDRSRNRVVFSCRESSLLFVSNLFLWSFVAVLAARALVWLGLGFRSRWRFGDWAVIRRDRSLGGREVVVGRTFRGRDWNKKSFTVSTSPLSPVRGTELKTVENVAKIRKEKQEKLPKWWPDSIPAPVIATGKQDYQREVDRLVRGEYSLRVNTSILEMILLKLHSCYSQIIAHLLVSAIMDYRMSGKDYRYDDIIQLATWMSEFRPLSQFELVDEDIITFLLLHEICKVSGARASFETANARDSFYRASVDFVLNSCSRAIIPSDKPRIGGEDVRQFIAGLAINIGLTNSRAITLVSAAVAARTRSCFLQCWAFEVQGKRTEALEELLKICLIHRTFPPEEHSAEMEMVGSGLKRHLTIEQRRHLLSLYKETCGADDNRSIVEALGLWPGAQCTGDILRICCKPSTGVPARDFQVQAMETYDSSGKLVKKCSICAFSADRLSDLLPTLHDYWSDLSCPSNDGVNQWQSAWCTYGTCSSLTQVNYFTRALELRAEVDLLSLFSSYGIVPTKSKLYGLETIKGVLASHFGASTWVECNINKLWFLESQLYKIHICVAADGSSVIDCPVTKRSNCGDTVRFVPFPWTSAVAGEGKLESGPSGKAMVL</sequence>
<name>A0A9E7L7E1_9LILI</name>
<evidence type="ECO:0000256" key="3">
    <source>
        <dbReference type="SAM" id="MobiDB-lite"/>
    </source>
</evidence>
<keyword evidence="4" id="KW-0812">Transmembrane</keyword>
<dbReference type="SUPFAM" id="SSF55895">
    <property type="entry name" value="Ribonuclease Rh-like"/>
    <property type="match status" value="1"/>
</dbReference>
<gene>
    <name evidence="5" type="ORF">MUK42_06154</name>
</gene>
<evidence type="ECO:0000256" key="4">
    <source>
        <dbReference type="SAM" id="Phobius"/>
    </source>
</evidence>
<dbReference type="AlphaFoldDB" id="A0A9E7L7E1"/>
<reference evidence="5" key="1">
    <citation type="submission" date="2022-05" db="EMBL/GenBank/DDBJ databases">
        <title>The Musa troglodytarum L. genome provides insights into the mechanism of non-climacteric behaviour and enrichment of carotenoids.</title>
        <authorList>
            <person name="Wang J."/>
        </authorList>
    </citation>
    <scope>NUCLEOTIDE SEQUENCE</scope>
    <source>
        <tissue evidence="5">Leaf</tissue>
    </source>
</reference>
<organism evidence="5 6">
    <name type="scientific">Musa troglodytarum</name>
    <name type="common">fe'i banana</name>
    <dbReference type="NCBI Taxonomy" id="320322"/>
    <lineage>
        <taxon>Eukaryota</taxon>
        <taxon>Viridiplantae</taxon>
        <taxon>Streptophyta</taxon>
        <taxon>Embryophyta</taxon>
        <taxon>Tracheophyta</taxon>
        <taxon>Spermatophyta</taxon>
        <taxon>Magnoliopsida</taxon>
        <taxon>Liliopsida</taxon>
        <taxon>Zingiberales</taxon>
        <taxon>Musaceae</taxon>
        <taxon>Musa</taxon>
    </lineage>
</organism>
<dbReference type="Pfam" id="PF00445">
    <property type="entry name" value="Ribonuclease_T2"/>
    <property type="match status" value="1"/>
</dbReference>
<dbReference type="InterPro" id="IPR036430">
    <property type="entry name" value="RNase_T2-like_sf"/>
</dbReference>
<keyword evidence="6" id="KW-1185">Reference proteome</keyword>
<dbReference type="OrthoDB" id="1898167at2759"/>
<dbReference type="Proteomes" id="UP001055439">
    <property type="component" value="Chromosome 8"/>
</dbReference>
<feature type="region of interest" description="Disordered" evidence="3">
    <location>
        <begin position="42"/>
        <end position="63"/>
    </location>
</feature>
<evidence type="ECO:0000256" key="2">
    <source>
        <dbReference type="RuleBase" id="RU004328"/>
    </source>
</evidence>
<keyword evidence="4" id="KW-1133">Transmembrane helix</keyword>
<keyword evidence="4" id="KW-0472">Membrane</keyword>
<evidence type="ECO:0000313" key="5">
    <source>
        <dbReference type="EMBL" id="URE40444.1"/>
    </source>
</evidence>
<dbReference type="PANTHER" id="PTHR35830:SF1">
    <property type="entry name" value="OS05G0299200 PROTEIN"/>
    <property type="match status" value="1"/>
</dbReference>
<dbReference type="Gene3D" id="3.90.730.10">
    <property type="entry name" value="Ribonuclease T2-like"/>
    <property type="match status" value="1"/>
</dbReference>
<comment type="similarity">
    <text evidence="1 2">Belongs to the RNase T2 family.</text>
</comment>
<dbReference type="GO" id="GO:0033897">
    <property type="term" value="F:ribonuclease T2 activity"/>
    <property type="evidence" value="ECO:0007669"/>
    <property type="project" value="InterPro"/>
</dbReference>
<dbReference type="InterPro" id="IPR001568">
    <property type="entry name" value="RNase_T2-like"/>
</dbReference>
<evidence type="ECO:0000256" key="1">
    <source>
        <dbReference type="ARBA" id="ARBA00007469"/>
    </source>
</evidence>
<accession>A0A9E7L7E1</accession>
<dbReference type="PANTHER" id="PTHR35830">
    <property type="entry name" value="OS05G0299200 PROTEIN"/>
    <property type="match status" value="1"/>
</dbReference>
<protein>
    <submittedName>
        <fullName evidence="5">Uncharacterized protein</fullName>
    </submittedName>
</protein>
<feature type="transmembrane region" description="Helical" evidence="4">
    <location>
        <begin position="134"/>
        <end position="153"/>
    </location>
</feature>
<dbReference type="GO" id="GO:0003723">
    <property type="term" value="F:RNA binding"/>
    <property type="evidence" value="ECO:0007669"/>
    <property type="project" value="InterPro"/>
</dbReference>
<dbReference type="EMBL" id="CP097510">
    <property type="protein sequence ID" value="URE40444.1"/>
    <property type="molecule type" value="Genomic_DNA"/>
</dbReference>
<evidence type="ECO:0000313" key="6">
    <source>
        <dbReference type="Proteomes" id="UP001055439"/>
    </source>
</evidence>
<proteinExistence type="inferred from homology"/>